<accession>A0A238U9I1</accession>
<dbReference type="SUPFAM" id="SSF48317">
    <property type="entry name" value="Acid phosphatase/Vanadium-dependent haloperoxidase"/>
    <property type="match status" value="1"/>
</dbReference>
<dbReference type="CDD" id="cd03394">
    <property type="entry name" value="PAP2_like_5"/>
    <property type="match status" value="1"/>
</dbReference>
<gene>
    <name evidence="2" type="ORF">TJEJU_2147</name>
</gene>
<evidence type="ECO:0000259" key="1">
    <source>
        <dbReference type="SMART" id="SM00014"/>
    </source>
</evidence>
<dbReference type="PANTHER" id="PTHR14969:SF13">
    <property type="entry name" value="AT30094P"/>
    <property type="match status" value="1"/>
</dbReference>
<reference evidence="2 3" key="1">
    <citation type="submission" date="2017-07" db="EMBL/GenBank/DDBJ databases">
        <authorList>
            <person name="Sun Z.S."/>
            <person name="Albrecht U."/>
            <person name="Echele G."/>
            <person name="Lee C.C."/>
        </authorList>
    </citation>
    <scope>NUCLEOTIDE SEQUENCE [LARGE SCALE GENOMIC DNA]</scope>
    <source>
        <strain evidence="3">type strain: KCTC 22618</strain>
    </source>
</reference>
<keyword evidence="3" id="KW-1185">Reference proteome</keyword>
<evidence type="ECO:0000313" key="3">
    <source>
        <dbReference type="Proteomes" id="UP000215214"/>
    </source>
</evidence>
<dbReference type="PANTHER" id="PTHR14969">
    <property type="entry name" value="SPHINGOSINE-1-PHOSPHATE PHOSPHOHYDROLASE"/>
    <property type="match status" value="1"/>
</dbReference>
<proteinExistence type="predicted"/>
<dbReference type="OrthoDB" id="9773582at2"/>
<feature type="domain" description="Phosphatidic acid phosphatase type 2/haloperoxidase" evidence="1">
    <location>
        <begin position="62"/>
        <end position="162"/>
    </location>
</feature>
<dbReference type="SMART" id="SM00014">
    <property type="entry name" value="acidPPc"/>
    <property type="match status" value="1"/>
</dbReference>
<dbReference type="InterPro" id="IPR000326">
    <property type="entry name" value="PAP2/HPO"/>
</dbReference>
<name>A0A238U9I1_9FLAO</name>
<dbReference type="Proteomes" id="UP000215214">
    <property type="component" value="Chromosome TJEJU"/>
</dbReference>
<dbReference type="KEGG" id="tje:TJEJU_2147"/>
<dbReference type="Gene3D" id="1.20.144.10">
    <property type="entry name" value="Phosphatidic acid phosphatase type 2/haloperoxidase"/>
    <property type="match status" value="1"/>
</dbReference>
<sequence length="191" mass="21111">MTKKVFLKLVLILVFLSGKGIVQSQAPLNSSQQFHKTSGDVLVGLLPAVALTSTFIWKDKQKGTLQFTKSFMSTVVVTSVLKLIIDKERPNGESLNSFPSGHTSISFASATFIQKRYGWKYGIPAYVLASYVGFSRIEAKKHDGWDVLAGAAIGYGFSYLFTKPYDKNAQLQITSGVLDDTPTFGFRYTFK</sequence>
<evidence type="ECO:0000313" key="2">
    <source>
        <dbReference type="EMBL" id="SNR15841.1"/>
    </source>
</evidence>
<protein>
    <recommendedName>
        <fullName evidence="1">Phosphatidic acid phosphatase type 2/haloperoxidase domain-containing protein</fullName>
    </recommendedName>
</protein>
<dbReference type="EMBL" id="LT899436">
    <property type="protein sequence ID" value="SNR15841.1"/>
    <property type="molecule type" value="Genomic_DNA"/>
</dbReference>
<dbReference type="Pfam" id="PF01569">
    <property type="entry name" value="PAP2"/>
    <property type="match status" value="1"/>
</dbReference>
<dbReference type="AlphaFoldDB" id="A0A238U9I1"/>
<organism evidence="2 3">
    <name type="scientific">Tenacibaculum jejuense</name>
    <dbReference type="NCBI Taxonomy" id="584609"/>
    <lineage>
        <taxon>Bacteria</taxon>
        <taxon>Pseudomonadati</taxon>
        <taxon>Bacteroidota</taxon>
        <taxon>Flavobacteriia</taxon>
        <taxon>Flavobacteriales</taxon>
        <taxon>Flavobacteriaceae</taxon>
        <taxon>Tenacibaculum</taxon>
    </lineage>
</organism>
<dbReference type="RefSeq" id="WP_095071931.1">
    <property type="nucleotide sequence ID" value="NZ_LT899436.1"/>
</dbReference>
<dbReference type="InterPro" id="IPR036938">
    <property type="entry name" value="PAP2/HPO_sf"/>
</dbReference>